<protein>
    <submittedName>
        <fullName evidence="1">Uncharacterized protein</fullName>
    </submittedName>
</protein>
<proteinExistence type="predicted"/>
<keyword evidence="2" id="KW-1185">Reference proteome</keyword>
<feature type="non-terminal residue" evidence="1">
    <location>
        <position position="1"/>
    </location>
</feature>
<sequence length="72" mass="8131">SAMNTSLHTQNSPTLFVRISNEHNTQNSPTLISNEHNTQNSPTLFVRISNEHKLGVHRTLQHCLLESAMKHS</sequence>
<accession>A0AAD7ZTU0</accession>
<dbReference type="Proteomes" id="UP001233999">
    <property type="component" value="Unassembled WGS sequence"/>
</dbReference>
<dbReference type="EMBL" id="JASPKZ010006848">
    <property type="protein sequence ID" value="KAJ9586744.1"/>
    <property type="molecule type" value="Genomic_DNA"/>
</dbReference>
<evidence type="ECO:0000313" key="1">
    <source>
        <dbReference type="EMBL" id="KAJ9586744.1"/>
    </source>
</evidence>
<comment type="caution">
    <text evidence="1">The sequence shown here is derived from an EMBL/GenBank/DDBJ whole genome shotgun (WGS) entry which is preliminary data.</text>
</comment>
<reference evidence="1" key="2">
    <citation type="submission" date="2023-05" db="EMBL/GenBank/DDBJ databases">
        <authorList>
            <person name="Fouks B."/>
        </authorList>
    </citation>
    <scope>NUCLEOTIDE SEQUENCE</scope>
    <source>
        <strain evidence="1">Stay&amp;Tobe</strain>
        <tissue evidence="1">Testes</tissue>
    </source>
</reference>
<name>A0AAD7ZTU0_DIPPU</name>
<gene>
    <name evidence="1" type="ORF">L9F63_019682</name>
</gene>
<feature type="non-terminal residue" evidence="1">
    <location>
        <position position="72"/>
    </location>
</feature>
<reference evidence="1" key="1">
    <citation type="journal article" date="2023" name="IScience">
        <title>Live-bearing cockroach genome reveals convergent evolutionary mechanisms linked to viviparity in insects and beyond.</title>
        <authorList>
            <person name="Fouks B."/>
            <person name="Harrison M.C."/>
            <person name="Mikhailova A.A."/>
            <person name="Marchal E."/>
            <person name="English S."/>
            <person name="Carruthers M."/>
            <person name="Jennings E.C."/>
            <person name="Chiamaka E.L."/>
            <person name="Frigard R.A."/>
            <person name="Pippel M."/>
            <person name="Attardo G.M."/>
            <person name="Benoit J.B."/>
            <person name="Bornberg-Bauer E."/>
            <person name="Tobe S.S."/>
        </authorList>
    </citation>
    <scope>NUCLEOTIDE SEQUENCE</scope>
    <source>
        <strain evidence="1">Stay&amp;Tobe</strain>
    </source>
</reference>
<evidence type="ECO:0000313" key="2">
    <source>
        <dbReference type="Proteomes" id="UP001233999"/>
    </source>
</evidence>
<organism evidence="1 2">
    <name type="scientific">Diploptera punctata</name>
    <name type="common">Pacific beetle cockroach</name>
    <dbReference type="NCBI Taxonomy" id="6984"/>
    <lineage>
        <taxon>Eukaryota</taxon>
        <taxon>Metazoa</taxon>
        <taxon>Ecdysozoa</taxon>
        <taxon>Arthropoda</taxon>
        <taxon>Hexapoda</taxon>
        <taxon>Insecta</taxon>
        <taxon>Pterygota</taxon>
        <taxon>Neoptera</taxon>
        <taxon>Polyneoptera</taxon>
        <taxon>Dictyoptera</taxon>
        <taxon>Blattodea</taxon>
        <taxon>Blaberoidea</taxon>
        <taxon>Blaberidae</taxon>
        <taxon>Diplopterinae</taxon>
        <taxon>Diploptera</taxon>
    </lineage>
</organism>
<dbReference type="AlphaFoldDB" id="A0AAD7ZTU0"/>